<dbReference type="AlphaFoldDB" id="A0AAW7I3K0"/>
<evidence type="ECO:0000313" key="1">
    <source>
        <dbReference type="EMBL" id="MDM5141907.1"/>
    </source>
</evidence>
<accession>A0AAW7I3K0</accession>
<gene>
    <name evidence="1" type="ORF">OB959_19250</name>
</gene>
<dbReference type="Proteomes" id="UP001168216">
    <property type="component" value="Unassembled WGS sequence"/>
</dbReference>
<protein>
    <submittedName>
        <fullName evidence="1">DUF6387 family protein</fullName>
    </submittedName>
</protein>
<dbReference type="EMBL" id="JAOPLV010000011">
    <property type="protein sequence ID" value="MDM5141907.1"/>
    <property type="molecule type" value="Genomic_DNA"/>
</dbReference>
<organism evidence="1 2">
    <name type="scientific">Aeromonas bestiarum</name>
    <dbReference type="NCBI Taxonomy" id="105751"/>
    <lineage>
        <taxon>Bacteria</taxon>
        <taxon>Pseudomonadati</taxon>
        <taxon>Pseudomonadota</taxon>
        <taxon>Gammaproteobacteria</taxon>
        <taxon>Aeromonadales</taxon>
        <taxon>Aeromonadaceae</taxon>
        <taxon>Aeromonas</taxon>
    </lineage>
</organism>
<dbReference type="InterPro" id="IPR045664">
    <property type="entry name" value="DUF6387"/>
</dbReference>
<dbReference type="Pfam" id="PF19924">
    <property type="entry name" value="DUF6387"/>
    <property type="match status" value="1"/>
</dbReference>
<sequence length="325" mass="37319">MLDFMKNENAWDRLLSKSYDYLVSLDAATLIDEVIVRAEMLYGDKYQPLLKEDAMSEVVNLLALEEPIFSMVNDIMTESFIGLLDYESEALAISMKLSEMDKHILHVNCNKYAEREPNVLSQTDIVRPLSIGALNFYYEHTLQANRIHRYVDSISSNVMKYRDEFGDIVPCAPPMRPDGKVLVSIDIQHSSNDEILSSIKSLLSVWRKELDINEVIKKPLQVKGNTTLNKIIDYKLIELMDALIISKVFNQSICHDELQESLYSDSRYKDWGTDKIKRTIIPLSKKFTDELYVRTLKSSLSDDNKLYSIVSAIYQPSSINTSKPH</sequence>
<name>A0AAW7I3K0_9GAMM</name>
<proteinExistence type="predicted"/>
<reference evidence="1" key="1">
    <citation type="submission" date="2023-08" db="EMBL/GenBank/DDBJ databases">
        <title>WGS of Aeromonas isolates.</title>
        <authorList>
            <person name="Lee H."/>
        </authorList>
    </citation>
    <scope>NUCLEOTIDE SEQUENCE</scope>
    <source>
        <strain evidence="1">SL22</strain>
    </source>
</reference>
<evidence type="ECO:0000313" key="2">
    <source>
        <dbReference type="Proteomes" id="UP001168216"/>
    </source>
</evidence>
<comment type="caution">
    <text evidence="1">The sequence shown here is derived from an EMBL/GenBank/DDBJ whole genome shotgun (WGS) entry which is preliminary data.</text>
</comment>